<evidence type="ECO:0000256" key="1">
    <source>
        <dbReference type="SAM" id="MobiDB-lite"/>
    </source>
</evidence>
<dbReference type="EMBL" id="BQXU01000029">
    <property type="protein sequence ID" value="GKT49418.1"/>
    <property type="molecule type" value="Genomic_DNA"/>
</dbReference>
<evidence type="ECO:0000313" key="2">
    <source>
        <dbReference type="EMBL" id="GKT49418.1"/>
    </source>
</evidence>
<evidence type="ECO:0000313" key="3">
    <source>
        <dbReference type="Proteomes" id="UP001055115"/>
    </source>
</evidence>
<comment type="caution">
    <text evidence="2">The sequence shown here is derived from an EMBL/GenBank/DDBJ whole genome shotgun (WGS) entry which is preliminary data.</text>
</comment>
<name>A0AA37PBV6_9PEZI</name>
<reference evidence="2 3" key="1">
    <citation type="submission" date="2022-03" db="EMBL/GenBank/DDBJ databases">
        <title>Genome data of Colletotrichum spp.</title>
        <authorList>
            <person name="Utami Y.D."/>
            <person name="Hiruma K."/>
        </authorList>
    </citation>
    <scope>NUCLEOTIDE SEQUENCE [LARGE SCALE GENOMIC DNA]</scope>
    <source>
        <strain evidence="2 3">MAFF 239500</strain>
    </source>
</reference>
<dbReference type="Proteomes" id="UP001055115">
    <property type="component" value="Unassembled WGS sequence"/>
</dbReference>
<dbReference type="RefSeq" id="XP_049131768.1">
    <property type="nucleotide sequence ID" value="XM_049275811.1"/>
</dbReference>
<organism evidence="2 3">
    <name type="scientific">Colletotrichum spaethianum</name>
    <dbReference type="NCBI Taxonomy" id="700344"/>
    <lineage>
        <taxon>Eukaryota</taxon>
        <taxon>Fungi</taxon>
        <taxon>Dikarya</taxon>
        <taxon>Ascomycota</taxon>
        <taxon>Pezizomycotina</taxon>
        <taxon>Sordariomycetes</taxon>
        <taxon>Hypocreomycetidae</taxon>
        <taxon>Glomerellales</taxon>
        <taxon>Glomerellaceae</taxon>
        <taxon>Colletotrichum</taxon>
        <taxon>Colletotrichum spaethianum species complex</taxon>
    </lineage>
</organism>
<sequence length="77" mass="8145">MVGTAPSHIFSPSATPQPHSISSARPGKRSRVIVDDGETDSGTIGVVHLRLNTSPNLDCPLRAAAAVVVVDRRARQF</sequence>
<keyword evidence="3" id="KW-1185">Reference proteome</keyword>
<feature type="compositionally biased region" description="Polar residues" evidence="1">
    <location>
        <begin position="10"/>
        <end position="23"/>
    </location>
</feature>
<gene>
    <name evidence="2" type="ORF">ColSpa_09599</name>
</gene>
<feature type="region of interest" description="Disordered" evidence="1">
    <location>
        <begin position="1"/>
        <end position="40"/>
    </location>
</feature>
<accession>A0AA37PBV6</accession>
<protein>
    <submittedName>
        <fullName evidence="2">Uncharacterized protein</fullName>
    </submittedName>
</protein>
<proteinExistence type="predicted"/>
<dbReference type="AlphaFoldDB" id="A0AA37PBV6"/>
<dbReference type="GeneID" id="73330401"/>